<comment type="caution">
    <text evidence="1">The sequence shown here is derived from an EMBL/GenBank/DDBJ whole genome shotgun (WGS) entry which is preliminary data.</text>
</comment>
<name>A0AAW0IG01_MYOGA</name>
<sequence>MGAREVTRDRTRSLIKASECLNLNYLSQGFKYLSVRKHTVVYLHRGILLSMKREGMNPGQ</sequence>
<keyword evidence="2" id="KW-1185">Reference proteome</keyword>
<reference evidence="1 2" key="1">
    <citation type="journal article" date="2023" name="bioRxiv">
        <title>Conserved and derived expression patterns and positive selection on dental genes reveal complex evolutionary context of ever-growing rodent molars.</title>
        <authorList>
            <person name="Calamari Z.T."/>
            <person name="Song A."/>
            <person name="Cohen E."/>
            <person name="Akter M."/>
            <person name="Roy R.D."/>
            <person name="Hallikas O."/>
            <person name="Christensen M.M."/>
            <person name="Li P."/>
            <person name="Marangoni P."/>
            <person name="Jernvall J."/>
            <person name="Klein O.D."/>
        </authorList>
    </citation>
    <scope>NUCLEOTIDE SEQUENCE [LARGE SCALE GENOMIC DNA]</scope>
    <source>
        <strain evidence="1">V071</strain>
    </source>
</reference>
<dbReference type="AlphaFoldDB" id="A0AAW0IG01"/>
<dbReference type="Proteomes" id="UP001488838">
    <property type="component" value="Unassembled WGS sequence"/>
</dbReference>
<protein>
    <submittedName>
        <fullName evidence="1">Uncharacterized protein</fullName>
    </submittedName>
</protein>
<gene>
    <name evidence="1" type="ORF">U0070_007974</name>
</gene>
<evidence type="ECO:0000313" key="2">
    <source>
        <dbReference type="Proteomes" id="UP001488838"/>
    </source>
</evidence>
<organism evidence="1 2">
    <name type="scientific">Myodes glareolus</name>
    <name type="common">Bank vole</name>
    <name type="synonym">Clethrionomys glareolus</name>
    <dbReference type="NCBI Taxonomy" id="447135"/>
    <lineage>
        <taxon>Eukaryota</taxon>
        <taxon>Metazoa</taxon>
        <taxon>Chordata</taxon>
        <taxon>Craniata</taxon>
        <taxon>Vertebrata</taxon>
        <taxon>Euteleostomi</taxon>
        <taxon>Mammalia</taxon>
        <taxon>Eutheria</taxon>
        <taxon>Euarchontoglires</taxon>
        <taxon>Glires</taxon>
        <taxon>Rodentia</taxon>
        <taxon>Myomorpha</taxon>
        <taxon>Muroidea</taxon>
        <taxon>Cricetidae</taxon>
        <taxon>Arvicolinae</taxon>
        <taxon>Myodes</taxon>
    </lineage>
</organism>
<accession>A0AAW0IG01</accession>
<evidence type="ECO:0000313" key="1">
    <source>
        <dbReference type="EMBL" id="KAK7813405.1"/>
    </source>
</evidence>
<dbReference type="EMBL" id="JBBHLL010000136">
    <property type="protein sequence ID" value="KAK7813405.1"/>
    <property type="molecule type" value="Genomic_DNA"/>
</dbReference>
<proteinExistence type="predicted"/>